<keyword evidence="1" id="KW-0732">Signal</keyword>
<dbReference type="OrthoDB" id="4829806at2"/>
<keyword evidence="3" id="KW-1185">Reference proteome</keyword>
<evidence type="ECO:0000256" key="1">
    <source>
        <dbReference type="SAM" id="SignalP"/>
    </source>
</evidence>
<dbReference type="RefSeq" id="WP_146806117.1">
    <property type="nucleotide sequence ID" value="NZ_BJUA01000006.1"/>
</dbReference>
<comment type="caution">
    <text evidence="2">The sequence shown here is derived from an EMBL/GenBank/DDBJ whole genome shotgun (WGS) entry which is preliminary data.</text>
</comment>
<reference evidence="2 3" key="1">
    <citation type="submission" date="2019-07" db="EMBL/GenBank/DDBJ databases">
        <title>Whole genome shotgun sequence of Cellulomonas persica NBRC 101101.</title>
        <authorList>
            <person name="Hosoyama A."/>
            <person name="Uohara A."/>
            <person name="Ohji S."/>
            <person name="Ichikawa N."/>
        </authorList>
    </citation>
    <scope>NUCLEOTIDE SEQUENCE [LARGE SCALE GENOMIC DNA]</scope>
    <source>
        <strain evidence="2 3">NBRC 101101</strain>
    </source>
</reference>
<organism evidence="2 3">
    <name type="scientific">Cellulomonas persica</name>
    <dbReference type="NCBI Taxonomy" id="76861"/>
    <lineage>
        <taxon>Bacteria</taxon>
        <taxon>Bacillati</taxon>
        <taxon>Actinomycetota</taxon>
        <taxon>Actinomycetes</taxon>
        <taxon>Micrococcales</taxon>
        <taxon>Cellulomonadaceae</taxon>
        <taxon>Cellulomonas</taxon>
    </lineage>
</organism>
<evidence type="ECO:0000313" key="3">
    <source>
        <dbReference type="Proteomes" id="UP000321386"/>
    </source>
</evidence>
<sequence>MTVNTKSAASSTTRARLIAVLAGVALAASSAVAAPAVASEAQPAAATVTVNKFDQRKSPSTCKYLYWSFSASGLSSSKDYYADITLTRSTEKINSYTVESKVVNGTNKVKSFVCSTLHKAGIWKATVRVKTGGSVVAKSATVSQTIRVKPAVEIASVYGTIGGSATLTGYASPGVDTKGKTIKVYFKKKGSKTYKLIGTAKAQSSGYFKLTTTKLGLGYTYAKIEKQDYIVSSKSKSVQIVRTSSASASSIALD</sequence>
<protein>
    <recommendedName>
        <fullName evidence="4">Fibronectin type-III domain-containing protein</fullName>
    </recommendedName>
</protein>
<dbReference type="EMBL" id="BJUA01000006">
    <property type="protein sequence ID" value="GEK17865.1"/>
    <property type="molecule type" value="Genomic_DNA"/>
</dbReference>
<gene>
    <name evidence="2" type="ORF">CPE01_15980</name>
</gene>
<dbReference type="Proteomes" id="UP000321386">
    <property type="component" value="Unassembled WGS sequence"/>
</dbReference>
<feature type="signal peptide" evidence="1">
    <location>
        <begin position="1"/>
        <end position="33"/>
    </location>
</feature>
<accession>A0A510UYH6</accession>
<feature type="chain" id="PRO_5038539589" description="Fibronectin type-III domain-containing protein" evidence="1">
    <location>
        <begin position="34"/>
        <end position="254"/>
    </location>
</feature>
<proteinExistence type="predicted"/>
<name>A0A510UYH6_9CELL</name>
<evidence type="ECO:0000313" key="2">
    <source>
        <dbReference type="EMBL" id="GEK17865.1"/>
    </source>
</evidence>
<evidence type="ECO:0008006" key="4">
    <source>
        <dbReference type="Google" id="ProtNLM"/>
    </source>
</evidence>
<dbReference type="AlphaFoldDB" id="A0A510UYH6"/>